<feature type="transmembrane region" description="Helical" evidence="7">
    <location>
        <begin position="151"/>
        <end position="173"/>
    </location>
</feature>
<evidence type="ECO:0000256" key="2">
    <source>
        <dbReference type="ARBA" id="ARBA00022448"/>
    </source>
</evidence>
<keyword evidence="6 7" id="KW-0472">Membrane</keyword>
<evidence type="ECO:0000256" key="3">
    <source>
        <dbReference type="ARBA" id="ARBA00022475"/>
    </source>
</evidence>
<evidence type="ECO:0000256" key="6">
    <source>
        <dbReference type="ARBA" id="ARBA00023136"/>
    </source>
</evidence>
<dbReference type="Pfam" id="PF00528">
    <property type="entry name" value="BPD_transp_1"/>
    <property type="match status" value="1"/>
</dbReference>
<dbReference type="Proteomes" id="UP000295198">
    <property type="component" value="Unassembled WGS sequence"/>
</dbReference>
<dbReference type="PANTHER" id="PTHR30193:SF37">
    <property type="entry name" value="INNER MEMBRANE ABC TRANSPORTER PERMEASE PROTEIN YCJO"/>
    <property type="match status" value="1"/>
</dbReference>
<keyword evidence="4 7" id="KW-0812">Transmembrane</keyword>
<keyword evidence="3" id="KW-1003">Cell membrane</keyword>
<evidence type="ECO:0000256" key="1">
    <source>
        <dbReference type="ARBA" id="ARBA00004651"/>
    </source>
</evidence>
<evidence type="ECO:0000313" key="11">
    <source>
        <dbReference type="Proteomes" id="UP000295198"/>
    </source>
</evidence>
<comment type="subcellular location">
    <subcellularLocation>
        <location evidence="1 7">Cell membrane</location>
        <topology evidence="1 7">Multi-pass membrane protein</topology>
    </subcellularLocation>
</comment>
<name>A0A4Q4Z8J8_9ACTN</name>
<dbReference type="PANTHER" id="PTHR30193">
    <property type="entry name" value="ABC TRANSPORTER PERMEASE PROTEIN"/>
    <property type="match status" value="1"/>
</dbReference>
<dbReference type="InterPro" id="IPR051393">
    <property type="entry name" value="ABC_transporter_permease"/>
</dbReference>
<keyword evidence="5 7" id="KW-1133">Transmembrane helix</keyword>
<keyword evidence="11" id="KW-1185">Reference proteome</keyword>
<sequence>MPDLRRAEPVLPGSSSGSRAGLAVPSGETAVMASPPDPRPRRRRSGAVVSRQERIAGPLFVSPFFLVFAAFGLFPVVFTLWVSLHDWSLLGDRTWVGLDNYRALVEDDHFWNALTNTLGIFVLATVPQLLMALGLAALLNEKIRARTFWRMGVLLPNITSVAAVGIIFTLLFARDFGLVNWTLGHVGVDPIGWQDHRWSSWLAISIMVDWRWTGYNALIFLAALQAVPRDIYEAAEIDGANAWRQFWSITVPLLRPTILFVVLVSTIGGIQLFTEPLLFNSGANAITGGTTRQFQTLTMYLYEKAFTGLEFGYASTIAWVMFLVIAVVGLVNALLVRRLRSVD</sequence>
<dbReference type="GO" id="GO:0055085">
    <property type="term" value="P:transmembrane transport"/>
    <property type="evidence" value="ECO:0007669"/>
    <property type="project" value="InterPro"/>
</dbReference>
<feature type="transmembrane region" description="Helical" evidence="7">
    <location>
        <begin position="59"/>
        <end position="84"/>
    </location>
</feature>
<feature type="transmembrane region" description="Helical" evidence="7">
    <location>
        <begin position="118"/>
        <end position="139"/>
    </location>
</feature>
<protein>
    <submittedName>
        <fullName evidence="10">Sugar ABC transporter permease</fullName>
    </submittedName>
</protein>
<keyword evidence="2 7" id="KW-0813">Transport</keyword>
<dbReference type="CDD" id="cd06261">
    <property type="entry name" value="TM_PBP2"/>
    <property type="match status" value="1"/>
</dbReference>
<dbReference type="GO" id="GO:0005886">
    <property type="term" value="C:plasma membrane"/>
    <property type="evidence" value="ECO:0007669"/>
    <property type="project" value="UniProtKB-SubCell"/>
</dbReference>
<evidence type="ECO:0000256" key="5">
    <source>
        <dbReference type="ARBA" id="ARBA00022989"/>
    </source>
</evidence>
<evidence type="ECO:0000256" key="4">
    <source>
        <dbReference type="ARBA" id="ARBA00022692"/>
    </source>
</evidence>
<comment type="similarity">
    <text evidence="7">Belongs to the binding-protein-dependent transport system permease family.</text>
</comment>
<feature type="region of interest" description="Disordered" evidence="8">
    <location>
        <begin position="1"/>
        <end position="49"/>
    </location>
</feature>
<dbReference type="SUPFAM" id="SSF161098">
    <property type="entry name" value="MetI-like"/>
    <property type="match status" value="1"/>
</dbReference>
<dbReference type="EMBL" id="SDKM01000032">
    <property type="protein sequence ID" value="RYP83521.1"/>
    <property type="molecule type" value="Genomic_DNA"/>
</dbReference>
<evidence type="ECO:0000256" key="7">
    <source>
        <dbReference type="RuleBase" id="RU363032"/>
    </source>
</evidence>
<dbReference type="OrthoDB" id="9804439at2"/>
<organism evidence="10 11">
    <name type="scientific">Nocardioides guangzhouensis</name>
    <dbReference type="NCBI Taxonomy" id="2497878"/>
    <lineage>
        <taxon>Bacteria</taxon>
        <taxon>Bacillati</taxon>
        <taxon>Actinomycetota</taxon>
        <taxon>Actinomycetes</taxon>
        <taxon>Propionibacteriales</taxon>
        <taxon>Nocardioidaceae</taxon>
        <taxon>Nocardioides</taxon>
    </lineage>
</organism>
<dbReference type="Gene3D" id="1.10.3720.10">
    <property type="entry name" value="MetI-like"/>
    <property type="match status" value="1"/>
</dbReference>
<evidence type="ECO:0000256" key="8">
    <source>
        <dbReference type="SAM" id="MobiDB-lite"/>
    </source>
</evidence>
<feature type="transmembrane region" description="Helical" evidence="7">
    <location>
        <begin position="311"/>
        <end position="335"/>
    </location>
</feature>
<dbReference type="InterPro" id="IPR035906">
    <property type="entry name" value="MetI-like_sf"/>
</dbReference>
<proteinExistence type="inferred from homology"/>
<gene>
    <name evidence="10" type="ORF">EKO23_18830</name>
</gene>
<evidence type="ECO:0000313" key="10">
    <source>
        <dbReference type="EMBL" id="RYP83521.1"/>
    </source>
</evidence>
<comment type="caution">
    <text evidence="10">The sequence shown here is derived from an EMBL/GenBank/DDBJ whole genome shotgun (WGS) entry which is preliminary data.</text>
</comment>
<feature type="transmembrane region" description="Helical" evidence="7">
    <location>
        <begin position="212"/>
        <end position="232"/>
    </location>
</feature>
<dbReference type="InterPro" id="IPR000515">
    <property type="entry name" value="MetI-like"/>
</dbReference>
<dbReference type="AlphaFoldDB" id="A0A4Q4Z8J8"/>
<accession>A0A4Q4Z8J8</accession>
<feature type="domain" description="ABC transmembrane type-1" evidence="9">
    <location>
        <begin position="114"/>
        <end position="332"/>
    </location>
</feature>
<reference evidence="10 11" key="1">
    <citation type="submission" date="2019-01" db="EMBL/GenBank/DDBJ databases">
        <title>Nocardioides guangzhouensis sp. nov., an actinobacterium isolated from soil.</title>
        <authorList>
            <person name="Fu Y."/>
            <person name="Cai Y."/>
            <person name="Lin Z."/>
            <person name="Chen P."/>
        </authorList>
    </citation>
    <scope>NUCLEOTIDE SEQUENCE [LARGE SCALE GENOMIC DNA]</scope>
    <source>
        <strain evidence="10 11">130</strain>
    </source>
</reference>
<feature type="transmembrane region" description="Helical" evidence="7">
    <location>
        <begin position="253"/>
        <end position="273"/>
    </location>
</feature>
<evidence type="ECO:0000259" key="9">
    <source>
        <dbReference type="PROSITE" id="PS50928"/>
    </source>
</evidence>
<dbReference type="PROSITE" id="PS50928">
    <property type="entry name" value="ABC_TM1"/>
    <property type="match status" value="1"/>
</dbReference>